<keyword evidence="2" id="KW-0732">Signal</keyword>
<evidence type="ECO:0000256" key="1">
    <source>
        <dbReference type="SAM" id="MobiDB-lite"/>
    </source>
</evidence>
<protein>
    <submittedName>
        <fullName evidence="3">DUF4185 domain-containing protein</fullName>
    </submittedName>
</protein>
<proteinExistence type="predicted"/>
<sequence>MGRTPVLDRGRNVSRRWTALVAMLACTATAGAVIGATPSDADTAGRAAATAVPTAGPLDNHTVEVGPEERIFGPSGLTDFPFFSERTASGKLLGFISNNDSYSVTSKRNNAKLVRPRVILRRGRAGSFDKCGAWLIGSIHKRGSRWMALYHAEAAGRGDNNRCIYRDQSTVSSVGRAVSHDSGRTWQKTGQVLTQDSDMTGPKSEDLAMGRLVQYGEFLYFFYAASDSNTNTTRGLHVARSHVDDLGARGTWRKWHCYKPSVLADTQCDFGGTGNEGLGGNSNPMRNINPMARGIIPNSYLNRNVALHASGSSGHRLYVSNGIASNPPLDGSDPTSGTTAWTSAEPIYPPVSNSSDRLVDNWDRTTRTKQLYAYPSIVSVTGNSSTSGQVFYIYYVKLFPGGDFTDRYLMRRKVTITSGAGVNRVALTTYFRRSDGRRRTSTERPMESAFKAAGGEGFLAGESVSGYSQVFECKKRKDYLLRAVACGGRERPVRRVGWISPDPDPATEATVPIYRCFNRAKRNHFASDSRSCDGKGRREVRLGYGLPPA</sequence>
<comment type="caution">
    <text evidence="3">The sequence shown here is derived from an EMBL/GenBank/DDBJ whole genome shotgun (WGS) entry which is preliminary data.</text>
</comment>
<dbReference type="AlphaFoldDB" id="A0A5B1M2E0"/>
<accession>A0A5B1M2E0</accession>
<feature type="signal peptide" evidence="2">
    <location>
        <begin position="1"/>
        <end position="32"/>
    </location>
</feature>
<evidence type="ECO:0000256" key="2">
    <source>
        <dbReference type="SAM" id="SignalP"/>
    </source>
</evidence>
<reference evidence="3 4" key="2">
    <citation type="submission" date="2019-09" db="EMBL/GenBank/DDBJ databases">
        <authorList>
            <person name="Jin C."/>
        </authorList>
    </citation>
    <scope>NUCLEOTIDE SEQUENCE [LARGE SCALE GENOMIC DNA]</scope>
    <source>
        <strain evidence="3 4">BN140041</strain>
    </source>
</reference>
<dbReference type="InterPro" id="IPR023296">
    <property type="entry name" value="Glyco_hydro_beta-prop_sf"/>
</dbReference>
<feature type="region of interest" description="Disordered" evidence="1">
    <location>
        <begin position="328"/>
        <end position="354"/>
    </location>
</feature>
<dbReference type="EMBL" id="VUJW01000009">
    <property type="protein sequence ID" value="KAA1426299.1"/>
    <property type="molecule type" value="Genomic_DNA"/>
</dbReference>
<keyword evidence="4" id="KW-1185">Reference proteome</keyword>
<gene>
    <name evidence="3" type="ORF">F0U47_15485</name>
</gene>
<feature type="chain" id="PRO_5039079653" evidence="2">
    <location>
        <begin position="33"/>
        <end position="549"/>
    </location>
</feature>
<reference evidence="3 4" key="1">
    <citation type="submission" date="2019-09" db="EMBL/GenBank/DDBJ databases">
        <title>Nocardioides panacisoli sp. nov., isolated from the soil of a ginseng field.</title>
        <authorList>
            <person name="Cho C."/>
        </authorList>
    </citation>
    <scope>NUCLEOTIDE SEQUENCE [LARGE SCALE GENOMIC DNA]</scope>
    <source>
        <strain evidence="3 4">BN140041</strain>
    </source>
</reference>
<organism evidence="3 4">
    <name type="scientific">Nocardioides antri</name>
    <dbReference type="NCBI Taxonomy" id="2607659"/>
    <lineage>
        <taxon>Bacteria</taxon>
        <taxon>Bacillati</taxon>
        <taxon>Actinomycetota</taxon>
        <taxon>Actinomycetes</taxon>
        <taxon>Propionibacteriales</taxon>
        <taxon>Nocardioidaceae</taxon>
        <taxon>Nocardioides</taxon>
    </lineage>
</organism>
<dbReference type="SUPFAM" id="SSF75005">
    <property type="entry name" value="Arabinanase/levansucrase/invertase"/>
    <property type="match status" value="1"/>
</dbReference>
<dbReference type="Proteomes" id="UP000324351">
    <property type="component" value="Unassembled WGS sequence"/>
</dbReference>
<name>A0A5B1M2E0_9ACTN</name>
<evidence type="ECO:0000313" key="4">
    <source>
        <dbReference type="Proteomes" id="UP000324351"/>
    </source>
</evidence>
<feature type="compositionally biased region" description="Polar residues" evidence="1">
    <location>
        <begin position="333"/>
        <end position="342"/>
    </location>
</feature>
<dbReference type="Gene3D" id="2.115.10.20">
    <property type="entry name" value="Glycosyl hydrolase domain, family 43"/>
    <property type="match status" value="1"/>
</dbReference>
<evidence type="ECO:0000313" key="3">
    <source>
        <dbReference type="EMBL" id="KAA1426299.1"/>
    </source>
</evidence>